<dbReference type="GO" id="GO:0022625">
    <property type="term" value="C:cytosolic large ribosomal subunit"/>
    <property type="evidence" value="ECO:0007669"/>
    <property type="project" value="TreeGrafter"/>
</dbReference>
<evidence type="ECO:0000256" key="2">
    <source>
        <dbReference type="ARBA" id="ARBA00022980"/>
    </source>
</evidence>
<comment type="similarity">
    <text evidence="1 5">Belongs to the bacterial ribosomal protein bL27 family.</text>
</comment>
<dbReference type="Pfam" id="PF01016">
    <property type="entry name" value="Ribosomal_L27"/>
    <property type="match status" value="1"/>
</dbReference>
<dbReference type="PRINTS" id="PR00063">
    <property type="entry name" value="RIBOSOMALL27"/>
</dbReference>
<dbReference type="EMBL" id="MGES01000014">
    <property type="protein sequence ID" value="OGL89115.1"/>
    <property type="molecule type" value="Genomic_DNA"/>
</dbReference>
<evidence type="ECO:0000256" key="1">
    <source>
        <dbReference type="ARBA" id="ARBA00010797"/>
    </source>
</evidence>
<accession>A0A1F7VF77</accession>
<dbReference type="STRING" id="1802410.A3H75_00270"/>
<protein>
    <recommendedName>
        <fullName evidence="4 5">Large ribosomal subunit protein bL27</fullName>
    </recommendedName>
</protein>
<sequence>MAHRKAGGSTKLGRDSASKRLGVKLHDGQICHAGAIIVRQRGSRIHPGVNVKRGGDDTLYALINGKVKFATRKRKRFDGRLRTAKFVSVVTA</sequence>
<keyword evidence="2 5" id="KW-0689">Ribosomal protein</keyword>
<dbReference type="FunFam" id="2.40.50.100:FF:000020">
    <property type="entry name" value="50S ribosomal protein L27"/>
    <property type="match status" value="1"/>
</dbReference>
<reference evidence="6 7" key="1">
    <citation type="journal article" date="2016" name="Nat. Commun.">
        <title>Thousands of microbial genomes shed light on interconnected biogeochemical processes in an aquifer system.</title>
        <authorList>
            <person name="Anantharaman K."/>
            <person name="Brown C.T."/>
            <person name="Hug L.A."/>
            <person name="Sharon I."/>
            <person name="Castelle C.J."/>
            <person name="Probst A.J."/>
            <person name="Thomas B.C."/>
            <person name="Singh A."/>
            <person name="Wilkins M.J."/>
            <person name="Karaoz U."/>
            <person name="Brodie E.L."/>
            <person name="Williams K.H."/>
            <person name="Hubbard S.S."/>
            <person name="Banfield J.F."/>
        </authorList>
    </citation>
    <scope>NUCLEOTIDE SEQUENCE [LARGE SCALE GENOMIC DNA]</scope>
</reference>
<dbReference type="InterPro" id="IPR018261">
    <property type="entry name" value="Ribosomal_bL27_CS"/>
</dbReference>
<keyword evidence="3 5" id="KW-0687">Ribonucleoprotein</keyword>
<dbReference type="PANTHER" id="PTHR15893">
    <property type="entry name" value="RIBOSOMAL PROTEIN L27"/>
    <property type="match status" value="1"/>
</dbReference>
<proteinExistence type="inferred from homology"/>
<evidence type="ECO:0000313" key="7">
    <source>
        <dbReference type="Proteomes" id="UP000176678"/>
    </source>
</evidence>
<gene>
    <name evidence="5" type="primary">rpmA</name>
    <name evidence="6" type="ORF">A3H75_00270</name>
</gene>
<evidence type="ECO:0000313" key="6">
    <source>
        <dbReference type="EMBL" id="OGL89115.1"/>
    </source>
</evidence>
<dbReference type="GO" id="GO:0003735">
    <property type="term" value="F:structural constituent of ribosome"/>
    <property type="evidence" value="ECO:0007669"/>
    <property type="project" value="InterPro"/>
</dbReference>
<comment type="caution">
    <text evidence="6">The sequence shown here is derived from an EMBL/GenBank/DDBJ whole genome shotgun (WGS) entry which is preliminary data.</text>
</comment>
<dbReference type="InterPro" id="IPR001684">
    <property type="entry name" value="Ribosomal_bL27"/>
</dbReference>
<dbReference type="SUPFAM" id="SSF110324">
    <property type="entry name" value="Ribosomal L27 protein-like"/>
    <property type="match status" value="1"/>
</dbReference>
<dbReference type="Proteomes" id="UP000176678">
    <property type="component" value="Unassembled WGS sequence"/>
</dbReference>
<dbReference type="NCBIfam" id="TIGR00062">
    <property type="entry name" value="L27"/>
    <property type="match status" value="1"/>
</dbReference>
<evidence type="ECO:0000256" key="4">
    <source>
        <dbReference type="ARBA" id="ARBA00035175"/>
    </source>
</evidence>
<dbReference type="Gene3D" id="2.40.50.100">
    <property type="match status" value="1"/>
</dbReference>
<dbReference type="GO" id="GO:0006412">
    <property type="term" value="P:translation"/>
    <property type="evidence" value="ECO:0007669"/>
    <property type="project" value="UniProtKB-UniRule"/>
</dbReference>
<evidence type="ECO:0000256" key="3">
    <source>
        <dbReference type="ARBA" id="ARBA00023274"/>
    </source>
</evidence>
<dbReference type="PROSITE" id="PS00831">
    <property type="entry name" value="RIBOSOMAL_L27"/>
    <property type="match status" value="1"/>
</dbReference>
<dbReference type="PANTHER" id="PTHR15893:SF0">
    <property type="entry name" value="LARGE RIBOSOMAL SUBUNIT PROTEIN BL27M"/>
    <property type="match status" value="1"/>
</dbReference>
<dbReference type="HAMAP" id="MF_00539">
    <property type="entry name" value="Ribosomal_bL27"/>
    <property type="match status" value="1"/>
</dbReference>
<name>A0A1F7VF77_9BACT</name>
<organism evidence="6 7">
    <name type="scientific">Candidatus Uhrbacteria bacterium RIFCSPLOWO2_02_FULL_51_9</name>
    <dbReference type="NCBI Taxonomy" id="1802410"/>
    <lineage>
        <taxon>Bacteria</taxon>
        <taxon>Candidatus Uhriibacteriota</taxon>
    </lineage>
</organism>
<evidence type="ECO:0000256" key="5">
    <source>
        <dbReference type="HAMAP-Rule" id="MF_00539"/>
    </source>
</evidence>
<dbReference type="AlphaFoldDB" id="A0A1F7VF77"/>